<protein>
    <recommendedName>
        <fullName evidence="2">Peptidoglycan binding-like domain-containing protein</fullName>
    </recommendedName>
</protein>
<accession>A0A8H9MSU3</accession>
<keyword evidence="1" id="KW-1133">Transmembrane helix</keyword>
<dbReference type="InterPro" id="IPR036366">
    <property type="entry name" value="PGBDSf"/>
</dbReference>
<feature type="transmembrane region" description="Helical" evidence="1">
    <location>
        <begin position="60"/>
        <end position="85"/>
    </location>
</feature>
<evidence type="ECO:0000313" key="3">
    <source>
        <dbReference type="EMBL" id="HAS6675324.1"/>
    </source>
</evidence>
<dbReference type="SUPFAM" id="SSF53955">
    <property type="entry name" value="Lysozyme-like"/>
    <property type="match status" value="1"/>
</dbReference>
<gene>
    <name evidence="3" type="ORF">I7278_00715</name>
</gene>
<reference evidence="3" key="2">
    <citation type="submission" date="2019-12" db="EMBL/GenBank/DDBJ databases">
        <authorList>
            <consortium name="NCBI Pathogen Detection Project"/>
        </authorList>
    </citation>
    <scope>NUCLEOTIDE SEQUENCE</scope>
    <source>
        <strain evidence="3">1930</strain>
    </source>
</reference>
<dbReference type="Proteomes" id="UP000856022">
    <property type="component" value="Unassembled WGS sequence"/>
</dbReference>
<reference evidence="3" key="1">
    <citation type="journal article" date="2018" name="Genome Biol.">
        <title>SKESA: strategic k-mer extension for scrupulous assemblies.</title>
        <authorList>
            <person name="Souvorov A."/>
            <person name="Agarwala R."/>
            <person name="Lipman D.J."/>
        </authorList>
    </citation>
    <scope>NUCLEOTIDE SEQUENCE</scope>
    <source>
        <strain evidence="3">1930</strain>
    </source>
</reference>
<keyword evidence="1" id="KW-0812">Transmembrane</keyword>
<comment type="caution">
    <text evidence="3">The sequence shown here is derived from an EMBL/GenBank/DDBJ whole genome shotgun (WGS) entry which is preliminary data.</text>
</comment>
<evidence type="ECO:0000259" key="2">
    <source>
        <dbReference type="Pfam" id="PF01471"/>
    </source>
</evidence>
<feature type="domain" description="Peptidoglycan binding-like" evidence="2">
    <location>
        <begin position="253"/>
        <end position="294"/>
    </location>
</feature>
<dbReference type="Gene3D" id="1.10.101.10">
    <property type="entry name" value="PGBD-like superfamily/PGBD"/>
    <property type="match status" value="1"/>
</dbReference>
<dbReference type="EMBL" id="DACQKT010000001">
    <property type="protein sequence ID" value="HAS6675324.1"/>
    <property type="molecule type" value="Genomic_DNA"/>
</dbReference>
<dbReference type="InterPro" id="IPR002477">
    <property type="entry name" value="Peptidoglycan-bd-like"/>
</dbReference>
<dbReference type="InterPro" id="IPR036365">
    <property type="entry name" value="PGBD-like_sf"/>
</dbReference>
<dbReference type="InterPro" id="IPR023346">
    <property type="entry name" value="Lysozyme-like_dom_sf"/>
</dbReference>
<dbReference type="Gene3D" id="1.10.530.10">
    <property type="match status" value="1"/>
</dbReference>
<evidence type="ECO:0000256" key="1">
    <source>
        <dbReference type="SAM" id="Phobius"/>
    </source>
</evidence>
<proteinExistence type="predicted"/>
<organism evidence="3">
    <name type="scientific">Vibrio parahaemolyticus</name>
    <dbReference type="NCBI Taxonomy" id="670"/>
    <lineage>
        <taxon>Bacteria</taxon>
        <taxon>Pseudomonadati</taxon>
        <taxon>Pseudomonadota</taxon>
        <taxon>Gammaproteobacteria</taxon>
        <taxon>Vibrionales</taxon>
        <taxon>Vibrionaceae</taxon>
        <taxon>Vibrio</taxon>
    </lineage>
</organism>
<sequence length="302" mass="33325">MGNFMQTQQANALLDTAKANIEKAQRLIQGRTTPHINTKAMLGRTNATLFEGQMNSAQRACVLGFMFVHAMFVMLGMTVPLQYLAYVLATTYHETGRTMKPIEEWGKGQGHSYGEPDPNTGQTYYGRGYVQLTWLANYAKAKAVVYSRNWQQGVIDFVNAPELALNPFYAAQIAISGMMAGWFTGKKLSDYLQLDGSFDYQGARAIINGKDKAEQIAAYAIAFETALYLAIGTDIERSVIQRGSTGDDVRELQLGLGLNPDGKFGNATQTALIHFQQQHELNPDGICGSSTWTAFEKEIYGL</sequence>
<dbReference type="AlphaFoldDB" id="A0A8H9MSU3"/>
<keyword evidence="1" id="KW-0472">Membrane</keyword>
<dbReference type="Pfam" id="PF01471">
    <property type="entry name" value="PG_binding_1"/>
    <property type="match status" value="1"/>
</dbReference>
<name>A0A8H9MSU3_VIBPH</name>
<dbReference type="SUPFAM" id="SSF47090">
    <property type="entry name" value="PGBD-like"/>
    <property type="match status" value="1"/>
</dbReference>